<evidence type="ECO:0000313" key="2">
    <source>
        <dbReference type="EMBL" id="SHH36333.1"/>
    </source>
</evidence>
<evidence type="ECO:0000259" key="1">
    <source>
        <dbReference type="Pfam" id="PF12867"/>
    </source>
</evidence>
<gene>
    <name evidence="2" type="ORF">SAMN05444148_1834</name>
</gene>
<reference evidence="3" key="1">
    <citation type="submission" date="2016-11" db="EMBL/GenBank/DDBJ databases">
        <authorList>
            <person name="Varghese N."/>
            <person name="Submissions S."/>
        </authorList>
    </citation>
    <scope>NUCLEOTIDE SEQUENCE [LARGE SCALE GENOMIC DNA]</scope>
    <source>
        <strain evidence="3">DSM 25330</strain>
    </source>
</reference>
<sequence length="153" mass="18121">MNHNEYLANRLREILLSGKWVTGTNFKEQIEDLTWIEATKKVKNLNSIASLTFHINYYLSGVMDVFKGGELTIRDKYSFDAPEIMSEHDWSQLKETFVKNSKSFIEFVENMETERLMDVFVKEEYGSYYRSVDVIIEHTYYHLGQIILLKKMI</sequence>
<protein>
    <submittedName>
        <fullName evidence="2">Uncharacterized damage-inducible protein DinB (Forms a four-helix bundle)</fullName>
    </submittedName>
</protein>
<dbReference type="InterPro" id="IPR024775">
    <property type="entry name" value="DinB-like"/>
</dbReference>
<dbReference type="RefSeq" id="WP_073085706.1">
    <property type="nucleotide sequence ID" value="NZ_FQWS01000002.1"/>
</dbReference>
<dbReference type="Proteomes" id="UP000184522">
    <property type="component" value="Unassembled WGS sequence"/>
</dbReference>
<dbReference type="InterPro" id="IPR034660">
    <property type="entry name" value="DinB/YfiT-like"/>
</dbReference>
<dbReference type="STRING" id="1089305.SAMN05444148_1834"/>
<dbReference type="AlphaFoldDB" id="A0A1M5SEJ2"/>
<proteinExistence type="predicted"/>
<dbReference type="EMBL" id="FQWS01000002">
    <property type="protein sequence ID" value="SHH36333.1"/>
    <property type="molecule type" value="Genomic_DNA"/>
</dbReference>
<keyword evidence="3" id="KW-1185">Reference proteome</keyword>
<dbReference type="OrthoDB" id="9814103at2"/>
<accession>A0A1M5SEJ2</accession>
<evidence type="ECO:0000313" key="3">
    <source>
        <dbReference type="Proteomes" id="UP000184522"/>
    </source>
</evidence>
<dbReference type="Pfam" id="PF12867">
    <property type="entry name" value="DinB_2"/>
    <property type="match status" value="1"/>
</dbReference>
<dbReference type="SUPFAM" id="SSF109854">
    <property type="entry name" value="DinB/YfiT-like putative metalloenzymes"/>
    <property type="match status" value="1"/>
</dbReference>
<feature type="domain" description="DinB-like" evidence="1">
    <location>
        <begin position="31"/>
        <end position="146"/>
    </location>
</feature>
<name>A0A1M5SEJ2_9FLAO</name>
<organism evidence="2 3">
    <name type="scientific">Winogradskyella jejuensis</name>
    <dbReference type="NCBI Taxonomy" id="1089305"/>
    <lineage>
        <taxon>Bacteria</taxon>
        <taxon>Pseudomonadati</taxon>
        <taxon>Bacteroidota</taxon>
        <taxon>Flavobacteriia</taxon>
        <taxon>Flavobacteriales</taxon>
        <taxon>Flavobacteriaceae</taxon>
        <taxon>Winogradskyella</taxon>
    </lineage>
</organism>
<dbReference type="Gene3D" id="1.20.120.450">
    <property type="entry name" value="dinb family like domain"/>
    <property type="match status" value="1"/>
</dbReference>